<evidence type="ECO:0000313" key="8">
    <source>
        <dbReference type="EMBL" id="TXC73687.1"/>
    </source>
</evidence>
<feature type="region of interest" description="Disordered" evidence="5">
    <location>
        <begin position="1"/>
        <end position="64"/>
    </location>
</feature>
<dbReference type="OrthoDB" id="9780147at2"/>
<feature type="compositionally biased region" description="Low complexity" evidence="5">
    <location>
        <begin position="21"/>
        <end position="41"/>
    </location>
</feature>
<dbReference type="AlphaFoldDB" id="A0A5C6UL27"/>
<keyword evidence="9" id="KW-1185">Reference proteome</keyword>
<dbReference type="Proteomes" id="UP000321129">
    <property type="component" value="Unassembled WGS sequence"/>
</dbReference>
<keyword evidence="6" id="KW-0472">Membrane</keyword>
<dbReference type="InterPro" id="IPR001853">
    <property type="entry name" value="DSBA-like_thioredoxin_dom"/>
</dbReference>
<gene>
    <name evidence="8" type="ORF">FSZ31_02820</name>
</gene>
<evidence type="ECO:0000256" key="1">
    <source>
        <dbReference type="ARBA" id="ARBA00022729"/>
    </source>
</evidence>
<dbReference type="InterPro" id="IPR013766">
    <property type="entry name" value="Thioredoxin_domain"/>
</dbReference>
<feature type="domain" description="Thioredoxin" evidence="7">
    <location>
        <begin position="402"/>
        <end position="575"/>
    </location>
</feature>
<feature type="compositionally biased region" description="Low complexity" evidence="5">
    <location>
        <begin position="49"/>
        <end position="64"/>
    </location>
</feature>
<dbReference type="RefSeq" id="WP_147121523.1">
    <property type="nucleotide sequence ID" value="NZ_VOPY01000001.1"/>
</dbReference>
<feature type="region of interest" description="Disordered" evidence="5">
    <location>
        <begin position="222"/>
        <end position="308"/>
    </location>
</feature>
<evidence type="ECO:0000256" key="3">
    <source>
        <dbReference type="ARBA" id="ARBA00023157"/>
    </source>
</evidence>
<dbReference type="PROSITE" id="PS51352">
    <property type="entry name" value="THIOREDOXIN_2"/>
    <property type="match status" value="1"/>
</dbReference>
<accession>A0A5C6UL27</accession>
<evidence type="ECO:0000313" key="9">
    <source>
        <dbReference type="Proteomes" id="UP000321129"/>
    </source>
</evidence>
<comment type="caution">
    <text evidence="8">The sequence shown here is derived from an EMBL/GenBank/DDBJ whole genome shotgun (WGS) entry which is preliminary data.</text>
</comment>
<dbReference type="PANTHER" id="PTHR13887">
    <property type="entry name" value="GLUTATHIONE S-TRANSFERASE KAPPA"/>
    <property type="match status" value="1"/>
</dbReference>
<evidence type="ECO:0000256" key="4">
    <source>
        <dbReference type="ARBA" id="ARBA00023284"/>
    </source>
</evidence>
<evidence type="ECO:0000256" key="5">
    <source>
        <dbReference type="SAM" id="MobiDB-lite"/>
    </source>
</evidence>
<feature type="region of interest" description="Disordered" evidence="5">
    <location>
        <begin position="167"/>
        <end position="192"/>
    </location>
</feature>
<dbReference type="Gene3D" id="3.40.30.10">
    <property type="entry name" value="Glutaredoxin"/>
    <property type="match status" value="1"/>
</dbReference>
<organism evidence="8 9">
    <name type="scientific">Flavisphingopyxis soli</name>
    <dbReference type="NCBI Taxonomy" id="2601267"/>
    <lineage>
        <taxon>Bacteria</taxon>
        <taxon>Pseudomonadati</taxon>
        <taxon>Pseudomonadota</taxon>
        <taxon>Alphaproteobacteria</taxon>
        <taxon>Sphingomonadales</taxon>
        <taxon>Sphingopyxidaceae</taxon>
        <taxon>Flavisphingopyxis</taxon>
    </lineage>
</organism>
<dbReference type="Pfam" id="PF18312">
    <property type="entry name" value="ScsC_N"/>
    <property type="match status" value="1"/>
</dbReference>
<dbReference type="SUPFAM" id="SSF52833">
    <property type="entry name" value="Thioredoxin-like"/>
    <property type="match status" value="1"/>
</dbReference>
<dbReference type="EMBL" id="VOPY01000001">
    <property type="protein sequence ID" value="TXC73687.1"/>
    <property type="molecule type" value="Genomic_DNA"/>
</dbReference>
<evidence type="ECO:0000256" key="2">
    <source>
        <dbReference type="ARBA" id="ARBA00023002"/>
    </source>
</evidence>
<dbReference type="InterPro" id="IPR041205">
    <property type="entry name" value="ScsC_N"/>
</dbReference>
<evidence type="ECO:0000256" key="6">
    <source>
        <dbReference type="SAM" id="Phobius"/>
    </source>
</evidence>
<dbReference type="GO" id="GO:0016491">
    <property type="term" value="F:oxidoreductase activity"/>
    <property type="evidence" value="ECO:0007669"/>
    <property type="project" value="UniProtKB-KW"/>
</dbReference>
<evidence type="ECO:0000259" key="7">
    <source>
        <dbReference type="PROSITE" id="PS51352"/>
    </source>
</evidence>
<feature type="transmembrane region" description="Helical" evidence="6">
    <location>
        <begin position="315"/>
        <end position="336"/>
    </location>
</feature>
<sequence>MAGGKDDYYRPWLDGIDDEQGAGPAPGKPDASPADDSPASARDADRKASPSSRSHGAAASAAPRAPVVAPLVANVLAGLKRGWAGFAATTIRLGERADIPARVAALEIGDKTRTLAGTVSRGTRKAGQKIARASIATGKASGAAIGKAGSQAGDAIGSAAARTRAATRKGFDSSVAATRTQGGKIASGAKDAARPMIARVAPPKPAAPVVGSALDRLVADENANSPAGAPNRAGDLPLFGDFSEAGADAPDAPRDAEPAAPSPVAMPEAKPRGRKPKSAASAAVPPPSIDESPETTTADASELASDGAEPPTRRIVIGLAIIAVLVVAILAGSAFWGRDGSSGSILAGTPGATTAPDSGSPLAAIDAGRRAEIETVVEAYILDHPEIIPQALERLQQRESAAAISKLRPAIEQPFAGAWGGNPKGDVVITEYSDFACTFCRRSLPDVERLLKADPGVKIVYRELPILTAQSGPAAKVGLAAARKGRYRDYHLALFALGQPSDANILTAAAKAGMTPEDVAAARSDPALDREIASNVSVAQQLRFEGTPSFVVGDQILHGAVGYDALKAAVATARK</sequence>
<keyword evidence="6" id="KW-0812">Transmembrane</keyword>
<protein>
    <recommendedName>
        <fullName evidence="7">Thioredoxin domain-containing protein</fullName>
    </recommendedName>
</protein>
<dbReference type="Pfam" id="PF01323">
    <property type="entry name" value="DSBA"/>
    <property type="match status" value="1"/>
</dbReference>
<dbReference type="PANTHER" id="PTHR13887:SF14">
    <property type="entry name" value="DISULFIDE BOND FORMATION PROTEIN D"/>
    <property type="match status" value="1"/>
</dbReference>
<keyword evidence="3" id="KW-1015">Disulfide bond</keyword>
<dbReference type="CDD" id="cd03023">
    <property type="entry name" value="DsbA_Com1_like"/>
    <property type="match status" value="1"/>
</dbReference>
<proteinExistence type="predicted"/>
<dbReference type="InterPro" id="IPR036249">
    <property type="entry name" value="Thioredoxin-like_sf"/>
</dbReference>
<keyword evidence="4" id="KW-0676">Redox-active center</keyword>
<reference evidence="8 9" key="1">
    <citation type="submission" date="2019-08" db="EMBL/GenBank/DDBJ databases">
        <title>Sphingorhabdus soil sp. nov., isolated from arctic soil.</title>
        <authorList>
            <person name="Liu Y."/>
        </authorList>
    </citation>
    <scope>NUCLEOTIDE SEQUENCE [LARGE SCALE GENOMIC DNA]</scope>
    <source>
        <strain evidence="8 9">D-2Q-5-6</strain>
    </source>
</reference>
<keyword evidence="2" id="KW-0560">Oxidoreductase</keyword>
<name>A0A5C6UL27_9SPHN</name>
<keyword evidence="6" id="KW-1133">Transmembrane helix</keyword>
<keyword evidence="1" id="KW-0732">Signal</keyword>